<feature type="compositionally biased region" description="Basic and acidic residues" evidence="1">
    <location>
        <begin position="641"/>
        <end position="654"/>
    </location>
</feature>
<dbReference type="Pfam" id="PF07035">
    <property type="entry name" value="RMC1_C"/>
    <property type="match status" value="1"/>
</dbReference>
<feature type="compositionally biased region" description="Polar residues" evidence="1">
    <location>
        <begin position="655"/>
        <end position="670"/>
    </location>
</feature>
<dbReference type="InterPro" id="IPR009755">
    <property type="entry name" value="RMC1_C"/>
</dbReference>
<dbReference type="GO" id="GO:0031902">
    <property type="term" value="C:late endosome membrane"/>
    <property type="evidence" value="ECO:0007669"/>
    <property type="project" value="TreeGrafter"/>
</dbReference>
<protein>
    <submittedName>
        <fullName evidence="4">Uncharacterized protein C18orf8 homolog</fullName>
    </submittedName>
</protein>
<dbReference type="Pfam" id="PF21029">
    <property type="entry name" value="RMC1_N"/>
    <property type="match status" value="1"/>
</dbReference>
<accession>A0A8D8LNE3</accession>
<organism evidence="4">
    <name type="scientific">Cacopsylla melanoneura</name>
    <dbReference type="NCBI Taxonomy" id="428564"/>
    <lineage>
        <taxon>Eukaryota</taxon>
        <taxon>Metazoa</taxon>
        <taxon>Ecdysozoa</taxon>
        <taxon>Arthropoda</taxon>
        <taxon>Hexapoda</taxon>
        <taxon>Insecta</taxon>
        <taxon>Pterygota</taxon>
        <taxon>Neoptera</taxon>
        <taxon>Paraneoptera</taxon>
        <taxon>Hemiptera</taxon>
        <taxon>Sternorrhyncha</taxon>
        <taxon>Psylloidea</taxon>
        <taxon>Psyllidae</taxon>
        <taxon>Psyllinae</taxon>
        <taxon>Cacopsylla</taxon>
    </lineage>
</organism>
<evidence type="ECO:0000256" key="1">
    <source>
        <dbReference type="SAM" id="MobiDB-lite"/>
    </source>
</evidence>
<feature type="domain" description="Regulator of MON1-CCZ1 complex N-terminal" evidence="3">
    <location>
        <begin position="30"/>
        <end position="145"/>
    </location>
</feature>
<dbReference type="PANTHER" id="PTHR12897:SF4">
    <property type="entry name" value="REGULATOR OF MON1-CCZ1 COMPLEX"/>
    <property type="match status" value="1"/>
</dbReference>
<feature type="domain" description="Mic1" evidence="2">
    <location>
        <begin position="390"/>
        <end position="623"/>
    </location>
</feature>
<proteinExistence type="predicted"/>
<feature type="compositionally biased region" description="Basic and acidic residues" evidence="1">
    <location>
        <begin position="671"/>
        <end position="680"/>
    </location>
</feature>
<dbReference type="InterPro" id="IPR049040">
    <property type="entry name" value="RMC1_N"/>
</dbReference>
<evidence type="ECO:0000259" key="3">
    <source>
        <dbReference type="Pfam" id="PF21029"/>
    </source>
</evidence>
<dbReference type="InterPro" id="IPR040371">
    <property type="entry name" value="RMC1"/>
</dbReference>
<dbReference type="EMBL" id="HBUF01028448">
    <property type="protein sequence ID" value="CAG6613758.1"/>
    <property type="molecule type" value="Transcribed_RNA"/>
</dbReference>
<evidence type="ECO:0000259" key="2">
    <source>
        <dbReference type="Pfam" id="PF07035"/>
    </source>
</evidence>
<dbReference type="GO" id="GO:0010506">
    <property type="term" value="P:regulation of autophagy"/>
    <property type="evidence" value="ECO:0007669"/>
    <property type="project" value="InterPro"/>
</dbReference>
<sequence>MSVQTGNKMCYLKLCDNPCTFKPTAPTTNVFFDNTNGQIFSVELGDETKISVKGKTDEDSFEFKIKDKGIVKSIKFSPNNQVLGLQRTRNSIEFITMINRMPNNVEIVQHSKGKNNKIYGFEWVNNKEIVFITEQSVEIYDIDVKNMYVKLIKSLSINSHWFVYDYKTKLLLLSTGGNYNNILQPLQLQNCGEINKLSRFEIELFTASSPMSSVATSPVVSPTKLLVLEEDVVLTYVYHLPRILIIRHQQRGSSSTQVIVYTVYKYKTVKRTHTLELADKIDGKFALNIVDNLILVHHKTSKTTMIFDINLSNDSSSNGIISYKLPLMEPKPIRPIEGYETYSSNWVMFEPDIIIDVNKGLLFSIELDISIIMQQFLNNRILFEFLILRNIEKEHVLSLLRRVFIEEANDYMEMIQLIETINFYYEQYLNYQVQINTGKSVKLISLSEYNTVQDSNELSFVKYNYTQRIIIDQTTLYNTVFIQLNERKDKHTLLVCLLMEYIKSLLDHNVAEIEYFIYELLIKTLIFQKQYYQLHQILQYYIVHDSKQIACLLLPLEKLYPPAYQLAVDMLHRLRATDEINHILLYKPNNIITTLRTNTKSDSAVRSLSRKLLQLASNTSDSTSSIEPRQRVDSAASSIAENKHRTIDTARNRTVESGNRSVQDGGNRSSDSTDEKNRVVDTARNRAIDIPRNRSDVLLSERDRVIFYSVFMFYSQYCKQYNFNLMRDQKCFKYIELFEALFDKRL</sequence>
<reference evidence="4" key="1">
    <citation type="submission" date="2021-05" db="EMBL/GenBank/DDBJ databases">
        <authorList>
            <person name="Alioto T."/>
            <person name="Alioto T."/>
            <person name="Gomez Garrido J."/>
        </authorList>
    </citation>
    <scope>NUCLEOTIDE SEQUENCE</scope>
</reference>
<dbReference type="PANTHER" id="PTHR12897">
    <property type="entry name" value="COLON CANCER-ASSOCIATED PROTEIN MIC1"/>
    <property type="match status" value="1"/>
</dbReference>
<feature type="region of interest" description="Disordered" evidence="1">
    <location>
        <begin position="619"/>
        <end position="680"/>
    </location>
</feature>
<dbReference type="AlphaFoldDB" id="A0A8D8LNE3"/>
<name>A0A8D8LNE3_9HEMI</name>
<dbReference type="GO" id="GO:0035658">
    <property type="term" value="C:Mon1-Ccz1 complex"/>
    <property type="evidence" value="ECO:0007669"/>
    <property type="project" value="InterPro"/>
</dbReference>
<dbReference type="EMBL" id="HBUF01028449">
    <property type="protein sequence ID" value="CAG6613760.1"/>
    <property type="molecule type" value="Transcribed_RNA"/>
</dbReference>
<dbReference type="GO" id="GO:0005765">
    <property type="term" value="C:lysosomal membrane"/>
    <property type="evidence" value="ECO:0007669"/>
    <property type="project" value="TreeGrafter"/>
</dbReference>
<evidence type="ECO:0000313" key="4">
    <source>
        <dbReference type="EMBL" id="CAG6613760.1"/>
    </source>
</evidence>